<gene>
    <name evidence="1" type="ORF">OUZ56_022064</name>
</gene>
<organism evidence="1 2">
    <name type="scientific">Daphnia magna</name>
    <dbReference type="NCBI Taxonomy" id="35525"/>
    <lineage>
        <taxon>Eukaryota</taxon>
        <taxon>Metazoa</taxon>
        <taxon>Ecdysozoa</taxon>
        <taxon>Arthropoda</taxon>
        <taxon>Crustacea</taxon>
        <taxon>Branchiopoda</taxon>
        <taxon>Diplostraca</taxon>
        <taxon>Cladocera</taxon>
        <taxon>Anomopoda</taxon>
        <taxon>Daphniidae</taxon>
        <taxon>Daphnia</taxon>
    </lineage>
</organism>
<keyword evidence="2" id="KW-1185">Reference proteome</keyword>
<accession>A0ABR0AV99</accession>
<reference evidence="1 2" key="1">
    <citation type="journal article" date="2023" name="Nucleic Acids Res.">
        <title>The hologenome of Daphnia magna reveals possible DNA methylation and microbiome-mediated evolution of the host genome.</title>
        <authorList>
            <person name="Chaturvedi A."/>
            <person name="Li X."/>
            <person name="Dhandapani V."/>
            <person name="Marshall H."/>
            <person name="Kissane S."/>
            <person name="Cuenca-Cambronero M."/>
            <person name="Asole G."/>
            <person name="Calvet F."/>
            <person name="Ruiz-Romero M."/>
            <person name="Marangio P."/>
            <person name="Guigo R."/>
            <person name="Rago D."/>
            <person name="Mirbahai L."/>
            <person name="Eastwood N."/>
            <person name="Colbourne J.K."/>
            <person name="Zhou J."/>
            <person name="Mallon E."/>
            <person name="Orsini L."/>
        </authorList>
    </citation>
    <scope>NUCLEOTIDE SEQUENCE [LARGE SCALE GENOMIC DNA]</scope>
    <source>
        <strain evidence="1">LRV0_1</strain>
    </source>
</reference>
<proteinExistence type="predicted"/>
<name>A0ABR0AV99_9CRUS</name>
<dbReference type="Proteomes" id="UP001234178">
    <property type="component" value="Unassembled WGS sequence"/>
</dbReference>
<evidence type="ECO:0000313" key="2">
    <source>
        <dbReference type="Proteomes" id="UP001234178"/>
    </source>
</evidence>
<sequence>MPELSKQSTFFNLSSEKFILRHTTGRVLGERAASCGADARDLHLQERKDDAKWDQNGCYERECCKEKSGRVNEDRENFNLLAKGMRFSYRITRPRKVVCRQIVALQKLCWTQTLEFVQFLPMSIVIDR</sequence>
<dbReference type="EMBL" id="JAOYFB010000039">
    <property type="protein sequence ID" value="KAK4029052.1"/>
    <property type="molecule type" value="Genomic_DNA"/>
</dbReference>
<protein>
    <submittedName>
        <fullName evidence="1">Uncharacterized protein</fullName>
    </submittedName>
</protein>
<evidence type="ECO:0000313" key="1">
    <source>
        <dbReference type="EMBL" id="KAK4029052.1"/>
    </source>
</evidence>
<comment type="caution">
    <text evidence="1">The sequence shown here is derived from an EMBL/GenBank/DDBJ whole genome shotgun (WGS) entry which is preliminary data.</text>
</comment>